<keyword evidence="6" id="KW-0963">Cytoplasm</keyword>
<dbReference type="Proteomes" id="UP000290288">
    <property type="component" value="Unassembled WGS sequence"/>
</dbReference>
<evidence type="ECO:0000256" key="5">
    <source>
        <dbReference type="ARBA" id="ARBA00020267"/>
    </source>
</evidence>
<accession>A0A4Q2DY68</accession>
<dbReference type="PROSITE" id="PS50294">
    <property type="entry name" value="WD_REPEATS_REGION"/>
    <property type="match status" value="4"/>
</dbReference>
<dbReference type="GO" id="GO:0005737">
    <property type="term" value="C:cytoplasm"/>
    <property type="evidence" value="ECO:0007669"/>
    <property type="project" value="UniProtKB-SubCell"/>
</dbReference>
<keyword evidence="7 11" id="KW-0853">WD repeat</keyword>
<name>A0A4Q2DY68_9AGAR</name>
<evidence type="ECO:0000256" key="2">
    <source>
        <dbReference type="ARBA" id="ARBA00004496"/>
    </source>
</evidence>
<evidence type="ECO:0000256" key="1">
    <source>
        <dbReference type="ARBA" id="ARBA00004123"/>
    </source>
</evidence>
<evidence type="ECO:0000256" key="3">
    <source>
        <dbReference type="ARBA" id="ARBA00005043"/>
    </source>
</evidence>
<keyword evidence="10" id="KW-0539">Nucleus</keyword>
<dbReference type="EMBL" id="SDEE01000007">
    <property type="protein sequence ID" value="RXW25233.1"/>
    <property type="molecule type" value="Genomic_DNA"/>
</dbReference>
<evidence type="ECO:0000256" key="11">
    <source>
        <dbReference type="PROSITE-ProRule" id="PRU00221"/>
    </source>
</evidence>
<dbReference type="InterPro" id="IPR019775">
    <property type="entry name" value="WD40_repeat_CS"/>
</dbReference>
<dbReference type="InterPro" id="IPR036322">
    <property type="entry name" value="WD40_repeat_dom_sf"/>
</dbReference>
<evidence type="ECO:0000256" key="6">
    <source>
        <dbReference type="ARBA" id="ARBA00022490"/>
    </source>
</evidence>
<dbReference type="OrthoDB" id="27911at2759"/>
<keyword evidence="9" id="KW-0677">Repeat</keyword>
<dbReference type="PROSITE" id="PS50082">
    <property type="entry name" value="WD_REPEATS_2"/>
    <property type="match status" value="6"/>
</dbReference>
<comment type="subcellular location">
    <subcellularLocation>
        <location evidence="2">Cytoplasm</location>
    </subcellularLocation>
    <subcellularLocation>
        <location evidence="1">Nucleus</location>
    </subcellularLocation>
</comment>
<evidence type="ECO:0000256" key="4">
    <source>
        <dbReference type="ARBA" id="ARBA00005881"/>
    </source>
</evidence>
<dbReference type="InterPro" id="IPR011044">
    <property type="entry name" value="Quino_amine_DH_bsu"/>
</dbReference>
<dbReference type="InterPro" id="IPR037289">
    <property type="entry name" value="Elp2"/>
</dbReference>
<feature type="repeat" description="WD" evidence="11">
    <location>
        <begin position="609"/>
        <end position="640"/>
    </location>
</feature>
<feature type="repeat" description="WD" evidence="11">
    <location>
        <begin position="47"/>
        <end position="79"/>
    </location>
</feature>
<sequence length="709" mass="76659">MAYASYISAAANRFSHVADTSAENLVAFGASKFVALWSVDWIKVCAIKAHSKPVSAITIFGNIVATGASDSVVKLWDIRQKDEDVFLEERQAISLGKRYPLSLALGELPQASVIILAIGGTDSNVQLWLRSEDTFVRSATLAGHEDWVRGLDFHQGDSEQPLVLASGSQDGNIRLWNIEPLTSNQSPADPPPGGELADELLDAFEASLGEVGEGEEGGKQISLKRHVLSTKSASGQYSVTFDALLVGHEAGITSLKWRPNSQASTVALLSTSTDSSVILWTPSSSLTQIKNGPSLWVNYQRFGDVGGQRLGGFVGGIWGSTGNDLLAWGWSGGWRRWKCTDSSKGASSEVWNEVGAISGHSGPVKGLDWSPNGDYLISTGVDQTTRIHGGIPASESSANASWHELGRPQIHGYDLLNVVFIDRLKFASIADEKVLRVFEAPRSFVEVLEHLKVSNFSNEEHSRPAGASVPALGLSNKAVGEGTSQALAITELDVTRRPFEGELASSTLWPEVEKVFGHGYESITLGISNSRKYIATACKATSAEHAVVRVYDTTSFRPFGQPLVGHALTVTRIAFSPGDKLVLTVSRDRTWRLFGLQEDSEGFEPVAADKSHGRIIWDCAWSPDGSYFVTASRDKTVRVWRRTGEDNKTWAAVQTLKNPEAATAVAISTTGSQLKTRLAVGLENGNILIYTAPPDITKEWKHDLTIDSK</sequence>
<protein>
    <recommendedName>
        <fullName evidence="5">Elongator complex protein 2</fullName>
    </recommendedName>
</protein>
<evidence type="ECO:0000256" key="8">
    <source>
        <dbReference type="ARBA" id="ARBA00022694"/>
    </source>
</evidence>
<dbReference type="InterPro" id="IPR015943">
    <property type="entry name" value="WD40/YVTN_repeat-like_dom_sf"/>
</dbReference>
<comment type="pathway">
    <text evidence="3">tRNA modification; 5-methoxycarbonylmethyl-2-thiouridine-tRNA biosynthesis.</text>
</comment>
<dbReference type="GO" id="GO:0002098">
    <property type="term" value="P:tRNA wobble uridine modification"/>
    <property type="evidence" value="ECO:0007669"/>
    <property type="project" value="InterPro"/>
</dbReference>
<dbReference type="SMART" id="SM00320">
    <property type="entry name" value="WD40"/>
    <property type="match status" value="7"/>
</dbReference>
<dbReference type="InterPro" id="IPR020472">
    <property type="entry name" value="WD40_PAC1"/>
</dbReference>
<comment type="similarity">
    <text evidence="4">Belongs to the WD repeat ELP2 family.</text>
</comment>
<evidence type="ECO:0000313" key="12">
    <source>
        <dbReference type="EMBL" id="RXW25233.1"/>
    </source>
</evidence>
<dbReference type="GO" id="GO:0033588">
    <property type="term" value="C:elongator holoenzyme complex"/>
    <property type="evidence" value="ECO:0007669"/>
    <property type="project" value="InterPro"/>
</dbReference>
<dbReference type="STRING" id="2316362.A0A4Q2DY68"/>
<dbReference type="InterPro" id="IPR001680">
    <property type="entry name" value="WD40_rpt"/>
</dbReference>
<dbReference type="AlphaFoldDB" id="A0A4Q2DY68"/>
<comment type="caution">
    <text evidence="12">The sequence shown here is derived from an EMBL/GenBank/DDBJ whole genome shotgun (WGS) entry which is preliminary data.</text>
</comment>
<evidence type="ECO:0000256" key="9">
    <source>
        <dbReference type="ARBA" id="ARBA00022737"/>
    </source>
</evidence>
<dbReference type="SUPFAM" id="SSF50978">
    <property type="entry name" value="WD40 repeat-like"/>
    <property type="match status" value="1"/>
</dbReference>
<dbReference type="PANTHER" id="PTHR44111">
    <property type="entry name" value="ELONGATOR COMPLEX PROTEIN 2"/>
    <property type="match status" value="1"/>
</dbReference>
<dbReference type="SUPFAM" id="SSF50969">
    <property type="entry name" value="YVTN repeat-like/Quinoprotein amine dehydrogenase"/>
    <property type="match status" value="1"/>
</dbReference>
<keyword evidence="13" id="KW-1185">Reference proteome</keyword>
<feature type="repeat" description="WD" evidence="11">
    <location>
        <begin position="245"/>
        <end position="280"/>
    </location>
</feature>
<dbReference type="PANTHER" id="PTHR44111:SF1">
    <property type="entry name" value="ELONGATOR COMPLEX PROTEIN 2"/>
    <property type="match status" value="1"/>
</dbReference>
<dbReference type="Pfam" id="PF00400">
    <property type="entry name" value="WD40"/>
    <property type="match status" value="6"/>
</dbReference>
<keyword evidence="8" id="KW-0819">tRNA processing</keyword>
<gene>
    <name evidence="12" type="ORF">EST38_g579</name>
</gene>
<evidence type="ECO:0000256" key="10">
    <source>
        <dbReference type="ARBA" id="ARBA00023242"/>
    </source>
</evidence>
<feature type="repeat" description="WD" evidence="11">
    <location>
        <begin position="563"/>
        <end position="604"/>
    </location>
</feature>
<dbReference type="UniPathway" id="UPA00988"/>
<organism evidence="12 13">
    <name type="scientific">Candolleomyces aberdarensis</name>
    <dbReference type="NCBI Taxonomy" id="2316362"/>
    <lineage>
        <taxon>Eukaryota</taxon>
        <taxon>Fungi</taxon>
        <taxon>Dikarya</taxon>
        <taxon>Basidiomycota</taxon>
        <taxon>Agaricomycotina</taxon>
        <taxon>Agaricomycetes</taxon>
        <taxon>Agaricomycetidae</taxon>
        <taxon>Agaricales</taxon>
        <taxon>Agaricineae</taxon>
        <taxon>Psathyrellaceae</taxon>
        <taxon>Candolleomyces</taxon>
    </lineage>
</organism>
<reference evidence="12 13" key="1">
    <citation type="submission" date="2019-01" db="EMBL/GenBank/DDBJ databases">
        <title>Draft genome sequence of Psathyrella aberdarensis IHI B618.</title>
        <authorList>
            <person name="Buettner E."/>
            <person name="Kellner H."/>
        </authorList>
    </citation>
    <scope>NUCLEOTIDE SEQUENCE [LARGE SCALE GENOMIC DNA]</scope>
    <source>
        <strain evidence="12 13">IHI B618</strain>
    </source>
</reference>
<dbReference type="PROSITE" id="PS00678">
    <property type="entry name" value="WD_REPEATS_1"/>
    <property type="match status" value="2"/>
</dbReference>
<evidence type="ECO:0000256" key="7">
    <source>
        <dbReference type="ARBA" id="ARBA00022574"/>
    </source>
</evidence>
<dbReference type="Gene3D" id="2.130.10.10">
    <property type="entry name" value="YVTN repeat-like/Quinoprotein amine dehydrogenase"/>
    <property type="match status" value="4"/>
</dbReference>
<proteinExistence type="inferred from homology"/>
<feature type="repeat" description="WD" evidence="11">
    <location>
        <begin position="141"/>
        <end position="186"/>
    </location>
</feature>
<feature type="repeat" description="WD" evidence="11">
    <location>
        <begin position="357"/>
        <end position="387"/>
    </location>
</feature>
<dbReference type="GO" id="GO:0005634">
    <property type="term" value="C:nucleus"/>
    <property type="evidence" value="ECO:0007669"/>
    <property type="project" value="UniProtKB-SubCell"/>
</dbReference>
<evidence type="ECO:0000313" key="13">
    <source>
        <dbReference type="Proteomes" id="UP000290288"/>
    </source>
</evidence>
<dbReference type="PRINTS" id="PR00320">
    <property type="entry name" value="GPROTEINBRPT"/>
</dbReference>